<organism evidence="5 6">
    <name type="scientific">Paractinoplanes ovalisporus</name>
    <dbReference type="NCBI Taxonomy" id="2810368"/>
    <lineage>
        <taxon>Bacteria</taxon>
        <taxon>Bacillati</taxon>
        <taxon>Actinomycetota</taxon>
        <taxon>Actinomycetes</taxon>
        <taxon>Micromonosporales</taxon>
        <taxon>Micromonosporaceae</taxon>
        <taxon>Paractinoplanes</taxon>
    </lineage>
</organism>
<protein>
    <submittedName>
        <fullName evidence="5">Helix-turn-helix transcriptional regulator</fullName>
    </submittedName>
</protein>
<gene>
    <name evidence="5" type="ORF">JIG36_09950</name>
</gene>
<reference evidence="5 6" key="1">
    <citation type="submission" date="2021-01" db="EMBL/GenBank/DDBJ databases">
        <title>Actinoplanes sp. nov. LDG1-06 isolated from lichen.</title>
        <authorList>
            <person name="Saeng-In P."/>
            <person name="Phongsopitanun W."/>
            <person name="Kanchanasin P."/>
            <person name="Yuki M."/>
            <person name="Kudo T."/>
            <person name="Ohkuma M."/>
            <person name="Tanasupawat S."/>
        </authorList>
    </citation>
    <scope>NUCLEOTIDE SEQUENCE [LARGE SCALE GENOMIC DNA]</scope>
    <source>
        <strain evidence="5 6">LDG1-06</strain>
    </source>
</reference>
<keyword evidence="6" id="KW-1185">Reference proteome</keyword>
<dbReference type="EMBL" id="JAENHP010000002">
    <property type="protein sequence ID" value="MBM2615877.1"/>
    <property type="molecule type" value="Genomic_DNA"/>
</dbReference>
<proteinExistence type="predicted"/>
<evidence type="ECO:0000256" key="2">
    <source>
        <dbReference type="PROSITE-ProRule" id="PRU00335"/>
    </source>
</evidence>
<sequence>MRLTRAEQQERTRGAVLSAAKWEFSHFGFAEAKVDRIAERAELTRGAVYSNFPSKRSLYLAVLLSSLPASSDASALSGMPDSGASASSGPASGASAPSGPASGASAPSGPADLASAAEGFARVWLERLPLAVDDAAAGKLRGRSLTGVADDERGRATLAQVTRLEALLLALALESTGPAREAGRRVRLAELILTTLHGAAHLAETAPGFGDPFDVATACRHLAGLPLADDWDPPHLPYVAAARPAHDPWTPPDDLTDELSGLPTDIAPDSVLVVLGTDRLEAAEEAVRAAHPTDVVTVALVTDDPAETGALVRLRLTDHTTTLRRVFGPAIRPRLRVVLDDSGALATATGAPTSRDTESAVRLEAGTIIARADGRGAGHAAATR</sequence>
<evidence type="ECO:0000313" key="5">
    <source>
        <dbReference type="EMBL" id="MBM2615877.1"/>
    </source>
</evidence>
<name>A0ABS2A7S1_9ACTN</name>
<evidence type="ECO:0000256" key="1">
    <source>
        <dbReference type="ARBA" id="ARBA00023125"/>
    </source>
</evidence>
<keyword evidence="1 2" id="KW-0238">DNA-binding</keyword>
<evidence type="ECO:0000259" key="4">
    <source>
        <dbReference type="PROSITE" id="PS50977"/>
    </source>
</evidence>
<evidence type="ECO:0000313" key="6">
    <source>
        <dbReference type="Proteomes" id="UP000632138"/>
    </source>
</evidence>
<dbReference type="InterPro" id="IPR009057">
    <property type="entry name" value="Homeodomain-like_sf"/>
</dbReference>
<dbReference type="InterPro" id="IPR050109">
    <property type="entry name" value="HTH-type_TetR-like_transc_reg"/>
</dbReference>
<comment type="caution">
    <text evidence="5">The sequence shown here is derived from an EMBL/GenBank/DDBJ whole genome shotgun (WGS) entry which is preliminary data.</text>
</comment>
<dbReference type="Pfam" id="PF00440">
    <property type="entry name" value="TetR_N"/>
    <property type="match status" value="1"/>
</dbReference>
<feature type="domain" description="HTH tetR-type" evidence="4">
    <location>
        <begin position="10"/>
        <end position="70"/>
    </location>
</feature>
<accession>A0ABS2A7S1</accession>
<dbReference type="SUPFAM" id="SSF46689">
    <property type="entry name" value="Homeodomain-like"/>
    <property type="match status" value="1"/>
</dbReference>
<dbReference type="InterPro" id="IPR001647">
    <property type="entry name" value="HTH_TetR"/>
</dbReference>
<dbReference type="Proteomes" id="UP000632138">
    <property type="component" value="Unassembled WGS sequence"/>
</dbReference>
<feature type="region of interest" description="Disordered" evidence="3">
    <location>
        <begin position="74"/>
        <end position="110"/>
    </location>
</feature>
<evidence type="ECO:0000256" key="3">
    <source>
        <dbReference type="SAM" id="MobiDB-lite"/>
    </source>
</evidence>
<dbReference type="PANTHER" id="PTHR30328">
    <property type="entry name" value="TRANSCRIPTIONAL REPRESSOR"/>
    <property type="match status" value="1"/>
</dbReference>
<dbReference type="PRINTS" id="PR00455">
    <property type="entry name" value="HTHTETR"/>
</dbReference>
<dbReference type="PROSITE" id="PS50977">
    <property type="entry name" value="HTH_TETR_2"/>
    <property type="match status" value="1"/>
</dbReference>
<feature type="DNA-binding region" description="H-T-H motif" evidence="2">
    <location>
        <begin position="33"/>
        <end position="52"/>
    </location>
</feature>
<dbReference type="Gene3D" id="1.10.357.10">
    <property type="entry name" value="Tetracycline Repressor, domain 2"/>
    <property type="match status" value="1"/>
</dbReference>
<dbReference type="PANTHER" id="PTHR30328:SF54">
    <property type="entry name" value="HTH-TYPE TRANSCRIPTIONAL REPRESSOR SCO4008"/>
    <property type="match status" value="1"/>
</dbReference>